<evidence type="ECO:0000259" key="10">
    <source>
        <dbReference type="Pfam" id="PF13193"/>
    </source>
</evidence>
<dbReference type="GO" id="GO:0031956">
    <property type="term" value="F:medium-chain fatty acid-CoA ligase activity"/>
    <property type="evidence" value="ECO:0007669"/>
    <property type="project" value="TreeGrafter"/>
</dbReference>
<dbReference type="Gene3D" id="3.30.300.30">
    <property type="match status" value="1"/>
</dbReference>
<dbReference type="InterPro" id="IPR042099">
    <property type="entry name" value="ANL_N_sf"/>
</dbReference>
<accession>A0A502EA30</accession>
<comment type="catalytic activity">
    <reaction evidence="4">
        <text>a long-chain fatty acid + ATP + CoA = a long-chain fatty acyl-CoA + AMP + diphosphate</text>
        <dbReference type="Rhea" id="RHEA:15421"/>
        <dbReference type="ChEBI" id="CHEBI:30616"/>
        <dbReference type="ChEBI" id="CHEBI:33019"/>
        <dbReference type="ChEBI" id="CHEBI:57287"/>
        <dbReference type="ChEBI" id="CHEBI:57560"/>
        <dbReference type="ChEBI" id="CHEBI:83139"/>
        <dbReference type="ChEBI" id="CHEBI:456215"/>
        <dbReference type="EC" id="6.2.1.3"/>
    </reaction>
</comment>
<dbReference type="Pfam" id="PF00501">
    <property type="entry name" value="AMP-binding"/>
    <property type="match status" value="1"/>
</dbReference>
<evidence type="ECO:0000256" key="6">
    <source>
        <dbReference type="ARBA" id="ARBA00076959"/>
    </source>
</evidence>
<dbReference type="AlphaFoldDB" id="A0A502EA30"/>
<keyword evidence="12" id="KW-1185">Reference proteome</keyword>
<evidence type="ECO:0000256" key="5">
    <source>
        <dbReference type="ARBA" id="ARBA00069710"/>
    </source>
</evidence>
<dbReference type="OrthoDB" id="9803968at2"/>
<evidence type="ECO:0000256" key="1">
    <source>
        <dbReference type="ARBA" id="ARBA00006432"/>
    </source>
</evidence>
<evidence type="ECO:0000313" key="12">
    <source>
        <dbReference type="Proteomes" id="UP000320095"/>
    </source>
</evidence>
<evidence type="ECO:0000313" key="11">
    <source>
        <dbReference type="EMBL" id="TPG34575.1"/>
    </source>
</evidence>
<sequence>MRTRDDDAYARGLWVDTTLADALREAAAQTPDRTVLVDGDIRLTCAELAAQADILAGVLAARMPAGSVVSFMLPNWQEAAVVYHAATLAGMVVNPILPSLRDHELTFILGDSDSRIIFVPGSFRGHDYASMLSRVGATLDAPPEVVVVRGEPGPHTGYSGLFDGPSGDYPTTLDPDAVRMIMYTSGTTGRPKGVLHSHNTLHALIRQIRDNWRILPGDKFLVPSPIAHIGGSIYAFECPLLTGSTAVLMESWDAAAAVRLMASERCTHMAGATPFLEQILAAAQAADTRLPDLKVFICGGAGVPPSLIRRATAYFDGAAVTRVYGSTEVPVTTVGALDDADRAADTDGRPGIAGIRLVDGEIRARGPQMLVGYRHQEDEVGAFDESGFVRTGDLGRWQGDCLVVTGRAKDVIIRNGENISPKEVEDVLVNHPGIAEVAIVGIPDARTGERACAVIVPTSTTGPAVSDLGEFLEAHGMARFKAPEQVAIWDALPKNDAGKVLKHSIRATLSASEDG</sequence>
<dbReference type="SUPFAM" id="SSF56801">
    <property type="entry name" value="Acetyl-CoA synthetase-like"/>
    <property type="match status" value="1"/>
</dbReference>
<evidence type="ECO:0000256" key="7">
    <source>
        <dbReference type="ARBA" id="ARBA00080667"/>
    </source>
</evidence>
<dbReference type="RefSeq" id="WP_140691525.1">
    <property type="nucleotide sequence ID" value="NZ_RCZG01000004.1"/>
</dbReference>
<keyword evidence="2 11" id="KW-0436">Ligase</keyword>
<dbReference type="Gene3D" id="3.40.50.12780">
    <property type="entry name" value="N-terminal domain of ligase-like"/>
    <property type="match status" value="1"/>
</dbReference>
<evidence type="ECO:0000259" key="9">
    <source>
        <dbReference type="Pfam" id="PF00501"/>
    </source>
</evidence>
<dbReference type="Pfam" id="PF13193">
    <property type="entry name" value="AMP-binding_C"/>
    <property type="match status" value="1"/>
</dbReference>
<evidence type="ECO:0000256" key="2">
    <source>
        <dbReference type="ARBA" id="ARBA00022598"/>
    </source>
</evidence>
<evidence type="ECO:0000256" key="4">
    <source>
        <dbReference type="ARBA" id="ARBA00036813"/>
    </source>
</evidence>
<dbReference type="Proteomes" id="UP000320095">
    <property type="component" value="Unassembled WGS sequence"/>
</dbReference>
<dbReference type="InterPro" id="IPR045851">
    <property type="entry name" value="AMP-bd_C_sf"/>
</dbReference>
<dbReference type="PROSITE" id="PS00455">
    <property type="entry name" value="AMP_BINDING"/>
    <property type="match status" value="1"/>
</dbReference>
<dbReference type="PANTHER" id="PTHR43201:SF5">
    <property type="entry name" value="MEDIUM-CHAIN ACYL-COA LIGASE ACSF2, MITOCHONDRIAL"/>
    <property type="match status" value="1"/>
</dbReference>
<evidence type="ECO:0000256" key="8">
    <source>
        <dbReference type="ARBA" id="ARBA00083882"/>
    </source>
</evidence>
<feature type="domain" description="AMP-binding enzyme C-terminal" evidence="10">
    <location>
        <begin position="423"/>
        <end position="499"/>
    </location>
</feature>
<gene>
    <name evidence="11" type="ORF">EAH80_13710</name>
</gene>
<evidence type="ECO:0000256" key="3">
    <source>
        <dbReference type="ARBA" id="ARBA00026121"/>
    </source>
</evidence>
<dbReference type="InterPro" id="IPR025110">
    <property type="entry name" value="AMP-bd_C"/>
</dbReference>
<proteinExistence type="inferred from homology"/>
<comment type="similarity">
    <text evidence="1">Belongs to the ATP-dependent AMP-binding enzyme family.</text>
</comment>
<reference evidence="11 12" key="1">
    <citation type="journal article" date="2019" name="Environ. Microbiol.">
        <title>Species interactions and distinct microbial communities in high Arctic permafrost affected cryosols are associated with the CH4 and CO2 gas fluxes.</title>
        <authorList>
            <person name="Altshuler I."/>
            <person name="Hamel J."/>
            <person name="Turney S."/>
            <person name="Magnuson E."/>
            <person name="Levesque R."/>
            <person name="Greer C."/>
            <person name="Whyte L.G."/>
        </authorList>
    </citation>
    <scope>NUCLEOTIDE SEQUENCE [LARGE SCALE GENOMIC DNA]</scope>
    <source>
        <strain evidence="11 12">S5.20</strain>
    </source>
</reference>
<organism evidence="11 12">
    <name type="scientific">Mycolicibacterium hodleri</name>
    <dbReference type="NCBI Taxonomy" id="49897"/>
    <lineage>
        <taxon>Bacteria</taxon>
        <taxon>Bacillati</taxon>
        <taxon>Actinomycetota</taxon>
        <taxon>Actinomycetes</taxon>
        <taxon>Mycobacteriales</taxon>
        <taxon>Mycobacteriaceae</taxon>
        <taxon>Mycolicibacterium</taxon>
    </lineage>
</organism>
<dbReference type="EC" id="6.2.1.3" evidence="3"/>
<dbReference type="FunFam" id="3.30.300.30:FF:000008">
    <property type="entry name" value="2,3-dihydroxybenzoate-AMP ligase"/>
    <property type="match status" value="1"/>
</dbReference>
<feature type="domain" description="AMP-dependent synthetase/ligase" evidence="9">
    <location>
        <begin position="23"/>
        <end position="373"/>
    </location>
</feature>
<name>A0A502EA30_9MYCO</name>
<dbReference type="PANTHER" id="PTHR43201">
    <property type="entry name" value="ACYL-COA SYNTHETASE"/>
    <property type="match status" value="1"/>
</dbReference>
<protein>
    <recommendedName>
        <fullName evidence="5">Long-chain-fatty-acid--CoA ligase FadD13</fullName>
        <ecNumber evidence="3">6.2.1.3</ecNumber>
    </recommendedName>
    <alternativeName>
        <fullName evidence="6">Fatty acyl-CoA ligase</fullName>
    </alternativeName>
    <alternativeName>
        <fullName evidence="8">Fatty acyl-CoA synthetase</fullName>
    </alternativeName>
    <alternativeName>
        <fullName evidence="7">Very-long-chain fatty-acyl-CoA synthetase</fullName>
    </alternativeName>
</protein>
<dbReference type="InterPro" id="IPR000873">
    <property type="entry name" value="AMP-dep_synth/lig_dom"/>
</dbReference>
<comment type="caution">
    <text evidence="11">The sequence shown here is derived from an EMBL/GenBank/DDBJ whole genome shotgun (WGS) entry which is preliminary data.</text>
</comment>
<dbReference type="EMBL" id="RCZG01000004">
    <property type="protein sequence ID" value="TPG34575.1"/>
    <property type="molecule type" value="Genomic_DNA"/>
</dbReference>
<dbReference type="InterPro" id="IPR020845">
    <property type="entry name" value="AMP-binding_CS"/>
</dbReference>
<dbReference type="GO" id="GO:0004467">
    <property type="term" value="F:long-chain fatty acid-CoA ligase activity"/>
    <property type="evidence" value="ECO:0007669"/>
    <property type="project" value="UniProtKB-EC"/>
</dbReference>